<protein>
    <submittedName>
        <fullName evidence="1">Uncharacterized protein</fullName>
    </submittedName>
</protein>
<proteinExistence type="predicted"/>
<gene>
    <name evidence="1" type="ORF">DPMN_075685</name>
</gene>
<evidence type="ECO:0000313" key="1">
    <source>
        <dbReference type="EMBL" id="KAH3700707.1"/>
    </source>
</evidence>
<sequence>MAVHCYQACGDCPCALCQISTPSSRCTDAGKLSLGLSNKPYEELTVSLGQSDEGIPAVMWDGT</sequence>
<dbReference type="AlphaFoldDB" id="A0A9D3YHQ2"/>
<name>A0A9D3YHQ2_DREPO</name>
<dbReference type="Proteomes" id="UP000828390">
    <property type="component" value="Unassembled WGS sequence"/>
</dbReference>
<keyword evidence="2" id="KW-1185">Reference proteome</keyword>
<comment type="caution">
    <text evidence="1">The sequence shown here is derived from an EMBL/GenBank/DDBJ whole genome shotgun (WGS) entry which is preliminary data.</text>
</comment>
<evidence type="ECO:0000313" key="2">
    <source>
        <dbReference type="Proteomes" id="UP000828390"/>
    </source>
</evidence>
<dbReference type="EMBL" id="JAIWYP010000015">
    <property type="protein sequence ID" value="KAH3700707.1"/>
    <property type="molecule type" value="Genomic_DNA"/>
</dbReference>
<reference evidence="1" key="1">
    <citation type="journal article" date="2019" name="bioRxiv">
        <title>The Genome of the Zebra Mussel, Dreissena polymorpha: A Resource for Invasive Species Research.</title>
        <authorList>
            <person name="McCartney M.A."/>
            <person name="Auch B."/>
            <person name="Kono T."/>
            <person name="Mallez S."/>
            <person name="Zhang Y."/>
            <person name="Obille A."/>
            <person name="Becker A."/>
            <person name="Abrahante J.E."/>
            <person name="Garbe J."/>
            <person name="Badalamenti J.P."/>
            <person name="Herman A."/>
            <person name="Mangelson H."/>
            <person name="Liachko I."/>
            <person name="Sullivan S."/>
            <person name="Sone E.D."/>
            <person name="Koren S."/>
            <person name="Silverstein K.A.T."/>
            <person name="Beckman K.B."/>
            <person name="Gohl D.M."/>
        </authorList>
    </citation>
    <scope>NUCLEOTIDE SEQUENCE</scope>
    <source>
        <strain evidence="1">Duluth1</strain>
        <tissue evidence="1">Whole animal</tissue>
    </source>
</reference>
<reference evidence="1" key="2">
    <citation type="submission" date="2020-11" db="EMBL/GenBank/DDBJ databases">
        <authorList>
            <person name="McCartney M.A."/>
            <person name="Auch B."/>
            <person name="Kono T."/>
            <person name="Mallez S."/>
            <person name="Becker A."/>
            <person name="Gohl D.M."/>
            <person name="Silverstein K.A.T."/>
            <person name="Koren S."/>
            <person name="Bechman K.B."/>
            <person name="Herman A."/>
            <person name="Abrahante J.E."/>
            <person name="Garbe J."/>
        </authorList>
    </citation>
    <scope>NUCLEOTIDE SEQUENCE</scope>
    <source>
        <strain evidence="1">Duluth1</strain>
        <tissue evidence="1">Whole animal</tissue>
    </source>
</reference>
<accession>A0A9D3YHQ2</accession>
<organism evidence="1 2">
    <name type="scientific">Dreissena polymorpha</name>
    <name type="common">Zebra mussel</name>
    <name type="synonym">Mytilus polymorpha</name>
    <dbReference type="NCBI Taxonomy" id="45954"/>
    <lineage>
        <taxon>Eukaryota</taxon>
        <taxon>Metazoa</taxon>
        <taxon>Spiralia</taxon>
        <taxon>Lophotrochozoa</taxon>
        <taxon>Mollusca</taxon>
        <taxon>Bivalvia</taxon>
        <taxon>Autobranchia</taxon>
        <taxon>Heteroconchia</taxon>
        <taxon>Euheterodonta</taxon>
        <taxon>Imparidentia</taxon>
        <taxon>Neoheterodontei</taxon>
        <taxon>Myida</taxon>
        <taxon>Dreissenoidea</taxon>
        <taxon>Dreissenidae</taxon>
        <taxon>Dreissena</taxon>
    </lineage>
</organism>